<dbReference type="HOGENOM" id="CLU_3374919_0_0_10"/>
<accession>I3ZX34</accession>
<protein>
    <submittedName>
        <fullName evidence="1">Uncharacterized protein</fullName>
    </submittedName>
</protein>
<reference evidence="1 2" key="1">
    <citation type="submission" date="2012-06" db="EMBL/GenBank/DDBJ databases">
        <title>The complete genome of Ornithobacterium rhinotracheale DSM 15997.</title>
        <authorList>
            <consortium name="US DOE Joint Genome Institute (JGI-PGF)"/>
            <person name="Lucas S."/>
            <person name="Copeland A."/>
            <person name="Lapidus A."/>
            <person name="Goodwin L."/>
            <person name="Pitluck S."/>
            <person name="Peters L."/>
            <person name="Mikhailova N."/>
            <person name="Teshima H."/>
            <person name="Kyrpides N."/>
            <person name="Mavromatis K."/>
            <person name="Pagani I."/>
            <person name="Ivanova N."/>
            <person name="Ovchinnikova G."/>
            <person name="Zeytun A."/>
            <person name="Detter J.C."/>
            <person name="Han C."/>
            <person name="Land M."/>
            <person name="Hauser L."/>
            <person name="Markowitz V."/>
            <person name="Cheng J.-F."/>
            <person name="Hugenholtz P."/>
            <person name="Woyke T."/>
            <person name="Wu D."/>
            <person name="Lang E."/>
            <person name="Kopitz M."/>
            <person name="Brambilla E."/>
            <person name="Klenk H.-P."/>
            <person name="Eisen J.A."/>
        </authorList>
    </citation>
    <scope>NUCLEOTIDE SEQUENCE [LARGE SCALE GENOMIC DNA]</scope>
    <source>
        <strain evidence="2">ATCC 51463 / DSM 15997 / CCUG 23171 / LMG 9086</strain>
    </source>
</reference>
<gene>
    <name evidence="1" type="ordered locus">Ornrh_0037</name>
</gene>
<dbReference type="AlphaFoldDB" id="I3ZX34"/>
<evidence type="ECO:0000313" key="1">
    <source>
        <dbReference type="EMBL" id="AFL96268.1"/>
    </source>
</evidence>
<evidence type="ECO:0000313" key="2">
    <source>
        <dbReference type="Proteomes" id="UP000006051"/>
    </source>
</evidence>
<organism evidence="1 2">
    <name type="scientific">Ornithobacterium rhinotracheale (strain ATCC 51463 / DSM 15997 / CCUG 23171 / CIP 104009 / LMG 9086)</name>
    <dbReference type="NCBI Taxonomy" id="867902"/>
    <lineage>
        <taxon>Bacteria</taxon>
        <taxon>Pseudomonadati</taxon>
        <taxon>Bacteroidota</taxon>
        <taxon>Flavobacteriia</taxon>
        <taxon>Flavobacteriales</taxon>
        <taxon>Weeksellaceae</taxon>
        <taxon>Ornithobacterium</taxon>
    </lineage>
</organism>
<dbReference type="Proteomes" id="UP000006051">
    <property type="component" value="Chromosome"/>
</dbReference>
<keyword evidence="2" id="KW-1185">Reference proteome</keyword>
<sequence length="34" mass="4064">MKAFEILNISIENLVRNVKKMFLFINEKSNFKFG</sequence>
<dbReference type="STRING" id="867902.Ornrh_0037"/>
<dbReference type="KEGG" id="orh:Ornrh_0037"/>
<name>I3ZX34_ORNRL</name>
<proteinExistence type="predicted"/>
<dbReference type="EMBL" id="CP003283">
    <property type="protein sequence ID" value="AFL96268.1"/>
    <property type="molecule type" value="Genomic_DNA"/>
</dbReference>